<proteinExistence type="predicted"/>
<dbReference type="NCBIfam" id="TIGR03089">
    <property type="entry name" value="TIGR03089 family protein"/>
    <property type="match status" value="1"/>
</dbReference>
<gene>
    <name evidence="1" type="ORF">MU0083_002793</name>
</gene>
<accession>A0ABM9LN39</accession>
<dbReference type="InterPro" id="IPR017523">
    <property type="entry name" value="Rv3268"/>
</dbReference>
<sequence length="241" mass="25425">MTNLSSAILDPILQADPVGPRITYYDDATSERIELSAVTLANWAAKTGNLLRDELGAGAGSRVAVLLPAHWQTAAVLFGVWWIGAEVLLDTADSDADIALCTADRLDEADAAVAATGGEVAVLSLDPFGRAAPDLPVGVTDYATAVRVHGDQIVAERRPGAALAGSSADDVLTSCRKRAAELGVSPSDRVWSANTWRTPAELIDNMLAVFAIGASLVQVAHPDPGLQARRRETERVTRNFD</sequence>
<organism evidence="1 2">
    <name type="scientific">[Mycobacterium] kokjensenii</name>
    <dbReference type="NCBI Taxonomy" id="3064287"/>
    <lineage>
        <taxon>Bacteria</taxon>
        <taxon>Bacillati</taxon>
        <taxon>Actinomycetota</taxon>
        <taxon>Actinomycetes</taxon>
        <taxon>Mycobacteriales</taxon>
        <taxon>Mycobacteriaceae</taxon>
        <taxon>Mycolicibacter</taxon>
    </lineage>
</organism>
<dbReference type="RefSeq" id="WP_308473530.1">
    <property type="nucleotide sequence ID" value="NZ_OY726394.1"/>
</dbReference>
<reference evidence="1 2" key="1">
    <citation type="submission" date="2023-08" db="EMBL/GenBank/DDBJ databases">
        <authorList>
            <person name="Folkvardsen B D."/>
            <person name="Norman A."/>
        </authorList>
    </citation>
    <scope>NUCLEOTIDE SEQUENCE [LARGE SCALE GENOMIC DNA]</scope>
    <source>
        <strain evidence="1 2">Mu0083</strain>
    </source>
</reference>
<dbReference type="InterPro" id="IPR042099">
    <property type="entry name" value="ANL_N_sf"/>
</dbReference>
<dbReference type="EMBL" id="OY726394">
    <property type="protein sequence ID" value="CAJ1501883.1"/>
    <property type="molecule type" value="Genomic_DNA"/>
</dbReference>
<evidence type="ECO:0000313" key="1">
    <source>
        <dbReference type="EMBL" id="CAJ1501883.1"/>
    </source>
</evidence>
<dbReference type="SUPFAM" id="SSF56801">
    <property type="entry name" value="Acetyl-CoA synthetase-like"/>
    <property type="match status" value="1"/>
</dbReference>
<protein>
    <submittedName>
        <fullName evidence="1">TIGR03089 family protein</fullName>
    </submittedName>
</protein>
<dbReference type="Gene3D" id="3.40.50.12780">
    <property type="entry name" value="N-terminal domain of ligase-like"/>
    <property type="match status" value="1"/>
</dbReference>
<name>A0ABM9LN39_9MYCO</name>
<dbReference type="Proteomes" id="UP001190336">
    <property type="component" value="Chromosome"/>
</dbReference>
<evidence type="ECO:0000313" key="2">
    <source>
        <dbReference type="Proteomes" id="UP001190336"/>
    </source>
</evidence>
<keyword evidence="2" id="KW-1185">Reference proteome</keyword>